<dbReference type="Proteomes" id="UP000032452">
    <property type="component" value="Unassembled WGS sequence"/>
</dbReference>
<organism evidence="3 4">
    <name type="scientific">Aliterella atlantica CENA595</name>
    <dbReference type="NCBI Taxonomy" id="1618023"/>
    <lineage>
        <taxon>Bacteria</taxon>
        <taxon>Bacillati</taxon>
        <taxon>Cyanobacteriota</taxon>
        <taxon>Cyanophyceae</taxon>
        <taxon>Chroococcidiopsidales</taxon>
        <taxon>Aliterellaceae</taxon>
        <taxon>Aliterella</taxon>
    </lineage>
</organism>
<accession>A0A0D8ZY08</accession>
<keyword evidence="4" id="KW-1185">Reference proteome</keyword>
<dbReference type="STRING" id="1618023.UH38_08490"/>
<dbReference type="CDD" id="cd18882">
    <property type="entry name" value="NUDIX_Hydrolase"/>
    <property type="match status" value="1"/>
</dbReference>
<protein>
    <submittedName>
        <fullName evidence="3">NUDIX hydrolase</fullName>
    </submittedName>
</protein>
<name>A0A0D8ZY08_9CYAN</name>
<dbReference type="EMBL" id="JYON01000007">
    <property type="protein sequence ID" value="KJH72101.1"/>
    <property type="molecule type" value="Genomic_DNA"/>
</dbReference>
<dbReference type="PROSITE" id="PS51462">
    <property type="entry name" value="NUDIX"/>
    <property type="match status" value="1"/>
</dbReference>
<dbReference type="Pfam" id="PF00293">
    <property type="entry name" value="NUDIX"/>
    <property type="match status" value="1"/>
</dbReference>
<dbReference type="RefSeq" id="WP_045054223.1">
    <property type="nucleotide sequence ID" value="NZ_CAWMDP010000040.1"/>
</dbReference>
<proteinExistence type="predicted"/>
<dbReference type="InterPro" id="IPR020084">
    <property type="entry name" value="NUDIX_hydrolase_CS"/>
</dbReference>
<dbReference type="PATRIC" id="fig|1618023.3.peg.3433"/>
<dbReference type="PROSITE" id="PS00893">
    <property type="entry name" value="NUDIX_BOX"/>
    <property type="match status" value="1"/>
</dbReference>
<feature type="domain" description="Nudix hydrolase" evidence="2">
    <location>
        <begin position="3"/>
        <end position="139"/>
    </location>
</feature>
<dbReference type="InterPro" id="IPR000086">
    <property type="entry name" value="NUDIX_hydrolase_dom"/>
</dbReference>
<evidence type="ECO:0000259" key="2">
    <source>
        <dbReference type="PROSITE" id="PS51462"/>
    </source>
</evidence>
<gene>
    <name evidence="3" type="ORF">UH38_08490</name>
</gene>
<dbReference type="GO" id="GO:0016787">
    <property type="term" value="F:hydrolase activity"/>
    <property type="evidence" value="ECO:0007669"/>
    <property type="project" value="UniProtKB-KW"/>
</dbReference>
<dbReference type="Gene3D" id="3.90.79.10">
    <property type="entry name" value="Nucleoside Triphosphate Pyrophosphohydrolase"/>
    <property type="match status" value="1"/>
</dbReference>
<evidence type="ECO:0000313" key="3">
    <source>
        <dbReference type="EMBL" id="KJH72101.1"/>
    </source>
</evidence>
<comment type="caution">
    <text evidence="3">The sequence shown here is derived from an EMBL/GenBank/DDBJ whole genome shotgun (WGS) entry which is preliminary data.</text>
</comment>
<dbReference type="SUPFAM" id="SSF55811">
    <property type="entry name" value="Nudix"/>
    <property type="match status" value="1"/>
</dbReference>
<dbReference type="AlphaFoldDB" id="A0A0D8ZY08"/>
<dbReference type="InterPro" id="IPR015797">
    <property type="entry name" value="NUDIX_hydrolase-like_dom_sf"/>
</dbReference>
<sequence>MSNSVHVAIAILYQNNQFLLQLRDNIPNIVHPGHWGLFGGHLEPGENPDIALQRELLEEIGYIPLNLLKFGCYPDAQAVRHVYHAPLTVELNQLVLHEGWDMDLATIEQIKQGSRHSQKAEGVYPLVPTVQKILLDFQKSKLSEN</sequence>
<evidence type="ECO:0000256" key="1">
    <source>
        <dbReference type="ARBA" id="ARBA00022801"/>
    </source>
</evidence>
<evidence type="ECO:0000313" key="4">
    <source>
        <dbReference type="Proteomes" id="UP000032452"/>
    </source>
</evidence>
<keyword evidence="1 3" id="KW-0378">Hydrolase</keyword>
<dbReference type="OrthoDB" id="161692at2"/>
<reference evidence="3 4" key="1">
    <citation type="submission" date="2015-02" db="EMBL/GenBank/DDBJ databases">
        <title>Draft genome of a novel marine cyanobacterium (Chroococcales) isolated from South Atlantic Ocean.</title>
        <authorList>
            <person name="Rigonato J."/>
            <person name="Alvarenga D.O."/>
            <person name="Branco L.H."/>
            <person name="Varani A.M."/>
            <person name="Brandini F.P."/>
            <person name="Fiore M.F."/>
        </authorList>
    </citation>
    <scope>NUCLEOTIDE SEQUENCE [LARGE SCALE GENOMIC DNA]</scope>
    <source>
        <strain evidence="3 4">CENA595</strain>
    </source>
</reference>